<dbReference type="GO" id="GO:0016020">
    <property type="term" value="C:membrane"/>
    <property type="evidence" value="ECO:0007669"/>
    <property type="project" value="TreeGrafter"/>
</dbReference>
<feature type="transmembrane region" description="Helical" evidence="1">
    <location>
        <begin position="150"/>
        <end position="171"/>
    </location>
</feature>
<keyword evidence="1" id="KW-0472">Membrane</keyword>
<name>A0A172U0B4_9BACT</name>
<dbReference type="AlphaFoldDB" id="A0A172U0B4"/>
<dbReference type="InterPro" id="IPR050879">
    <property type="entry name" value="Acyltransferase_3"/>
</dbReference>
<feature type="transmembrane region" description="Helical" evidence="1">
    <location>
        <begin position="206"/>
        <end position="228"/>
    </location>
</feature>
<reference evidence="4" key="1">
    <citation type="submission" date="2015-01" db="EMBL/GenBank/DDBJ databases">
        <title>Flavisolibacter sp./LCS9/ whole genome sequencing.</title>
        <authorList>
            <person name="Kim M.K."/>
            <person name="Srinivasan S."/>
            <person name="Lee J.-J."/>
        </authorList>
    </citation>
    <scope>NUCLEOTIDE SEQUENCE [LARGE SCALE GENOMIC DNA]</scope>
    <source>
        <strain evidence="4">LCS9</strain>
    </source>
</reference>
<keyword evidence="4" id="KW-1185">Reference proteome</keyword>
<proteinExistence type="predicted"/>
<feature type="transmembrane region" description="Helical" evidence="1">
    <location>
        <begin position="234"/>
        <end position="254"/>
    </location>
</feature>
<evidence type="ECO:0000259" key="2">
    <source>
        <dbReference type="Pfam" id="PF01757"/>
    </source>
</evidence>
<dbReference type="Pfam" id="PF01757">
    <property type="entry name" value="Acyl_transf_3"/>
    <property type="match status" value="1"/>
</dbReference>
<feature type="transmembrane region" description="Helical" evidence="1">
    <location>
        <begin position="72"/>
        <end position="92"/>
    </location>
</feature>
<keyword evidence="1" id="KW-1133">Transmembrane helix</keyword>
<dbReference type="PANTHER" id="PTHR23028:SF53">
    <property type="entry name" value="ACYL_TRANSF_3 DOMAIN-CONTAINING PROTEIN"/>
    <property type="match status" value="1"/>
</dbReference>
<protein>
    <recommendedName>
        <fullName evidence="2">Acyltransferase 3 domain-containing protein</fullName>
    </recommendedName>
</protein>
<feature type="transmembrane region" description="Helical" evidence="1">
    <location>
        <begin position="177"/>
        <end position="194"/>
    </location>
</feature>
<dbReference type="GO" id="GO:0016747">
    <property type="term" value="F:acyltransferase activity, transferring groups other than amino-acyl groups"/>
    <property type="evidence" value="ECO:0007669"/>
    <property type="project" value="InterPro"/>
</dbReference>
<organism evidence="3 4">
    <name type="scientific">Flavisolibacter tropicus</name>
    <dbReference type="NCBI Taxonomy" id="1492898"/>
    <lineage>
        <taxon>Bacteria</taxon>
        <taxon>Pseudomonadati</taxon>
        <taxon>Bacteroidota</taxon>
        <taxon>Chitinophagia</taxon>
        <taxon>Chitinophagales</taxon>
        <taxon>Chitinophagaceae</taxon>
        <taxon>Flavisolibacter</taxon>
    </lineage>
</organism>
<evidence type="ECO:0000313" key="4">
    <source>
        <dbReference type="Proteomes" id="UP000077177"/>
    </source>
</evidence>
<dbReference type="GO" id="GO:0009103">
    <property type="term" value="P:lipopolysaccharide biosynthetic process"/>
    <property type="evidence" value="ECO:0007669"/>
    <property type="project" value="TreeGrafter"/>
</dbReference>
<dbReference type="RefSeq" id="WP_066407881.1">
    <property type="nucleotide sequence ID" value="NZ_CP011390.1"/>
</dbReference>
<dbReference type="STRING" id="1492898.SY85_22240"/>
<dbReference type="InterPro" id="IPR002656">
    <property type="entry name" value="Acyl_transf_3_dom"/>
</dbReference>
<dbReference type="Proteomes" id="UP000077177">
    <property type="component" value="Chromosome"/>
</dbReference>
<dbReference type="EMBL" id="CP011390">
    <property type="protein sequence ID" value="ANE52791.1"/>
    <property type="molecule type" value="Genomic_DNA"/>
</dbReference>
<dbReference type="OrthoDB" id="290051at2"/>
<gene>
    <name evidence="3" type="ORF">SY85_22240</name>
</gene>
<feature type="transmembrane region" description="Helical" evidence="1">
    <location>
        <begin position="12"/>
        <end position="29"/>
    </location>
</feature>
<accession>A0A172U0B4</accession>
<keyword evidence="1" id="KW-0812">Transmembrane</keyword>
<feature type="transmembrane region" description="Helical" evidence="1">
    <location>
        <begin position="274"/>
        <end position="292"/>
    </location>
</feature>
<evidence type="ECO:0000313" key="3">
    <source>
        <dbReference type="EMBL" id="ANE52791.1"/>
    </source>
</evidence>
<feature type="transmembrane region" description="Helical" evidence="1">
    <location>
        <begin position="304"/>
        <end position="324"/>
    </location>
</feature>
<feature type="transmembrane region" description="Helical" evidence="1">
    <location>
        <begin position="123"/>
        <end position="143"/>
    </location>
</feature>
<sequence>MKKYFEELDSLRFFIFIMISAHHIGVWQYDHGHTYFFALSGFLIGHTTFKRLELNQAFSIKYFLLNRILRTFPVYFLVLLICGISYLIFQFLGKHISINDYWSYFFFLQNYFAGDALFILKNLWAMAVTEQLYLGWGILMVLFRKNMITLLPWLALSFTILAFMVGCFTNNVYESTLSYAGIFCFSAYAASFYFTKNKIFRFIYSLSSNTILFFVSLFIVALISGFYFLAGIGYLLKEHIMTFLFCGLLMLVCFKKDGNFHILANKKGRYLGKLSYGLYCYHAFAITAVLMYSNYKKWEINRVGLFLIALSLTIIISTISYEYYEKRFLKLKHTI</sequence>
<dbReference type="PANTHER" id="PTHR23028">
    <property type="entry name" value="ACETYLTRANSFERASE"/>
    <property type="match status" value="1"/>
</dbReference>
<feature type="domain" description="Acyltransferase 3" evidence="2">
    <location>
        <begin position="7"/>
        <end position="321"/>
    </location>
</feature>
<evidence type="ECO:0000256" key="1">
    <source>
        <dbReference type="SAM" id="Phobius"/>
    </source>
</evidence>
<reference evidence="3 4" key="2">
    <citation type="journal article" date="2016" name="Int. J. Syst. Evol. Microbiol.">
        <title>Flavisolibacter tropicus sp. nov., isolated from tropical soil.</title>
        <authorList>
            <person name="Lee J.J."/>
            <person name="Kang M.S."/>
            <person name="Kim G.S."/>
            <person name="Lee C.S."/>
            <person name="Lim S."/>
            <person name="Lee J."/>
            <person name="Roh S.H."/>
            <person name="Kang H."/>
            <person name="Ha J.M."/>
            <person name="Bae S."/>
            <person name="Jung H.Y."/>
            <person name="Kim M.K."/>
        </authorList>
    </citation>
    <scope>NUCLEOTIDE SEQUENCE [LARGE SCALE GENOMIC DNA]</scope>
    <source>
        <strain evidence="3 4">LCS9</strain>
    </source>
</reference>
<dbReference type="KEGG" id="fla:SY85_22240"/>